<keyword evidence="1" id="KW-0472">Membrane</keyword>
<name>A0A6C0BFP3_9ZZZZ</name>
<keyword evidence="1" id="KW-0812">Transmembrane</keyword>
<proteinExistence type="predicted"/>
<keyword evidence="1" id="KW-1133">Transmembrane helix</keyword>
<evidence type="ECO:0000313" key="2">
    <source>
        <dbReference type="EMBL" id="QHS90611.1"/>
    </source>
</evidence>
<dbReference type="AlphaFoldDB" id="A0A6C0BFP3"/>
<feature type="transmembrane region" description="Helical" evidence="1">
    <location>
        <begin position="72"/>
        <end position="96"/>
    </location>
</feature>
<feature type="transmembrane region" description="Helical" evidence="1">
    <location>
        <begin position="16"/>
        <end position="34"/>
    </location>
</feature>
<dbReference type="EMBL" id="MN739141">
    <property type="protein sequence ID" value="QHS90611.1"/>
    <property type="molecule type" value="Genomic_DNA"/>
</dbReference>
<organism evidence="2">
    <name type="scientific">viral metagenome</name>
    <dbReference type="NCBI Taxonomy" id="1070528"/>
    <lineage>
        <taxon>unclassified sequences</taxon>
        <taxon>metagenomes</taxon>
        <taxon>organismal metagenomes</taxon>
    </lineage>
</organism>
<protein>
    <submittedName>
        <fullName evidence="2">Uncharacterized protein</fullName>
    </submittedName>
</protein>
<reference evidence="2" key="1">
    <citation type="journal article" date="2020" name="Nature">
        <title>Giant virus diversity and host interactions through global metagenomics.</title>
        <authorList>
            <person name="Schulz F."/>
            <person name="Roux S."/>
            <person name="Paez-Espino D."/>
            <person name="Jungbluth S."/>
            <person name="Walsh D.A."/>
            <person name="Denef V.J."/>
            <person name="McMahon K.D."/>
            <person name="Konstantinidis K.T."/>
            <person name="Eloe-Fadrosh E.A."/>
            <person name="Kyrpides N.C."/>
            <person name="Woyke T."/>
        </authorList>
    </citation>
    <scope>NUCLEOTIDE SEQUENCE</scope>
    <source>
        <strain evidence="2">GVMAG-M-3300010354-11</strain>
    </source>
</reference>
<accession>A0A6C0BFP3</accession>
<sequence length="107" mass="12274">MADNNNEPFGAKLKDVSLIFFGAVIVVICLALYISNIYIFTVFICLYFGLYAIIVIIYLYKKANSNTTEFDMVINISLYTICLIVSLIIFTLYMMVNNSKYKVSSRY</sequence>
<feature type="transmembrane region" description="Helical" evidence="1">
    <location>
        <begin position="39"/>
        <end position="60"/>
    </location>
</feature>
<evidence type="ECO:0000256" key="1">
    <source>
        <dbReference type="SAM" id="Phobius"/>
    </source>
</evidence>